<proteinExistence type="predicted"/>
<comment type="caution">
    <text evidence="4">The sequence shown here is derived from an EMBL/GenBank/DDBJ whole genome shotgun (WGS) entry which is preliminary data.</text>
</comment>
<reference evidence="4 5" key="1">
    <citation type="journal article" date="2016" name="Nat. Commun.">
        <title>Thousands of microbial genomes shed light on interconnected biogeochemical processes in an aquifer system.</title>
        <authorList>
            <person name="Anantharaman K."/>
            <person name="Brown C.T."/>
            <person name="Hug L.A."/>
            <person name="Sharon I."/>
            <person name="Castelle C.J."/>
            <person name="Probst A.J."/>
            <person name="Thomas B.C."/>
            <person name="Singh A."/>
            <person name="Wilkins M.J."/>
            <person name="Karaoz U."/>
            <person name="Brodie E.L."/>
            <person name="Williams K.H."/>
            <person name="Hubbard S.S."/>
            <person name="Banfield J.F."/>
        </authorList>
    </citation>
    <scope>NUCLEOTIDE SEQUENCE [LARGE SCALE GENOMIC DNA]</scope>
</reference>
<dbReference type="SUPFAM" id="SSF55729">
    <property type="entry name" value="Acyl-CoA N-acyltransferases (Nat)"/>
    <property type="match status" value="1"/>
</dbReference>
<keyword evidence="1" id="KW-0808">Transferase</keyword>
<dbReference type="InterPro" id="IPR016181">
    <property type="entry name" value="Acyl_CoA_acyltransferase"/>
</dbReference>
<evidence type="ECO:0000313" key="5">
    <source>
        <dbReference type="Proteomes" id="UP000178577"/>
    </source>
</evidence>
<dbReference type="Proteomes" id="UP000178577">
    <property type="component" value="Unassembled WGS sequence"/>
</dbReference>
<dbReference type="EMBL" id="MFAY01000051">
    <property type="protein sequence ID" value="OGD87968.1"/>
    <property type="molecule type" value="Genomic_DNA"/>
</dbReference>
<evidence type="ECO:0000259" key="3">
    <source>
        <dbReference type="PROSITE" id="PS51186"/>
    </source>
</evidence>
<dbReference type="PANTHER" id="PTHR43877">
    <property type="entry name" value="AMINOALKYLPHOSPHONATE N-ACETYLTRANSFERASE-RELATED-RELATED"/>
    <property type="match status" value="1"/>
</dbReference>
<gene>
    <name evidence="4" type="ORF">A2693_00660</name>
</gene>
<keyword evidence="2" id="KW-0012">Acyltransferase</keyword>
<accession>A0A1F5G7Y3</accession>
<feature type="domain" description="N-acetyltransferase" evidence="3">
    <location>
        <begin position="5"/>
        <end position="161"/>
    </location>
</feature>
<dbReference type="Pfam" id="PF00583">
    <property type="entry name" value="Acetyltransf_1"/>
    <property type="match status" value="1"/>
</dbReference>
<dbReference type="PROSITE" id="PS51186">
    <property type="entry name" value="GNAT"/>
    <property type="match status" value="1"/>
</dbReference>
<dbReference type="Gene3D" id="3.40.630.30">
    <property type="match status" value="1"/>
</dbReference>
<dbReference type="CDD" id="cd04301">
    <property type="entry name" value="NAT_SF"/>
    <property type="match status" value="1"/>
</dbReference>
<name>A0A1F5G7Y3_9BACT</name>
<evidence type="ECO:0000313" key="4">
    <source>
        <dbReference type="EMBL" id="OGD87968.1"/>
    </source>
</evidence>
<dbReference type="InterPro" id="IPR000182">
    <property type="entry name" value="GNAT_dom"/>
</dbReference>
<dbReference type="GO" id="GO:0016747">
    <property type="term" value="F:acyltransferase activity, transferring groups other than amino-acyl groups"/>
    <property type="evidence" value="ECO:0007669"/>
    <property type="project" value="InterPro"/>
</dbReference>
<evidence type="ECO:0000256" key="1">
    <source>
        <dbReference type="ARBA" id="ARBA00022679"/>
    </source>
</evidence>
<evidence type="ECO:0000256" key="2">
    <source>
        <dbReference type="ARBA" id="ARBA00023315"/>
    </source>
</evidence>
<protein>
    <recommendedName>
        <fullName evidence="3">N-acetyltransferase domain-containing protein</fullName>
    </recommendedName>
</protein>
<dbReference type="InterPro" id="IPR050832">
    <property type="entry name" value="Bact_Acetyltransf"/>
</dbReference>
<dbReference type="AlphaFoldDB" id="A0A1F5G7Y3"/>
<sequence length="177" mass="20781">MKSKIKISIAKQEDFEAFYQLITKTLKEGYFLYSPHSSSFILQEGLSKKSLWEEFKKGNKPLYLAYIDGQLVGYLLTFKSNGGVAFGHWLAVDRGFQRRGVALALLKFWEREAKKQGAHKLQLWTTENDIQFYKKVGFTLGGEFPDSWYGLDHFLFYKTLRKSNEKNFLRKYLKSKY</sequence>
<organism evidence="4 5">
    <name type="scientific">Candidatus Curtissbacteria bacterium RIFCSPHIGHO2_01_FULL_40_12</name>
    <dbReference type="NCBI Taxonomy" id="1797710"/>
    <lineage>
        <taxon>Bacteria</taxon>
        <taxon>Candidatus Curtissiibacteriota</taxon>
    </lineage>
</organism>